<keyword evidence="2" id="KW-1185">Reference proteome</keyword>
<dbReference type="eggNOG" id="COG3209">
    <property type="taxonomic scope" value="Bacteria"/>
</dbReference>
<dbReference type="STRING" id="926556.Echvi_1963"/>
<dbReference type="HOGENOM" id="CLU_100953_0_0_10"/>
<dbReference type="Gene3D" id="2.180.10.10">
    <property type="entry name" value="RHS repeat-associated core"/>
    <property type="match status" value="1"/>
</dbReference>
<accession>L0FY43</accession>
<dbReference type="InterPro" id="IPR022385">
    <property type="entry name" value="Rhs_assc_core"/>
</dbReference>
<dbReference type="InterPro" id="IPR050708">
    <property type="entry name" value="T6SS_VgrG/RHS"/>
</dbReference>
<gene>
    <name evidence="1" type="ordered locus">Echvi_1963</name>
</gene>
<sequence length="269" mass="29987">MDEETGLYYYGARYYDPQGSFWMSVDPLAHEYPTLSPYVFVANNPINLIDPDGRKIWIVGEDGSRTEYTQGMKYEGEDKFTSKMVEQFNKMNKTDNGDVVLSELISSDADYDYTNQKSQEGTVGFAGNENGSKGGTAYLGNSNNLENVAHESFHGYQQEMGQGGASIYNEVEAYLFGKSTAMQYSFNTGEMTGGSSSGLGQNNQAGNNYEGAFKNLLWSGDFNQSQFNSTVKNFKSGAQANELGIYNSYPMRRSNQKQSMIRSFYPLIK</sequence>
<dbReference type="PATRIC" id="fig|926556.3.peg.2081"/>
<proteinExistence type="predicted"/>
<dbReference type="NCBIfam" id="TIGR03696">
    <property type="entry name" value="Rhs_assc_core"/>
    <property type="match status" value="1"/>
</dbReference>
<reference evidence="2" key="1">
    <citation type="submission" date="2012-02" db="EMBL/GenBank/DDBJ databases">
        <title>The complete genome of Echinicola vietnamensis DSM 17526.</title>
        <authorList>
            <person name="Lucas S."/>
            <person name="Copeland A."/>
            <person name="Lapidus A."/>
            <person name="Glavina del Rio T."/>
            <person name="Dalin E."/>
            <person name="Tice H."/>
            <person name="Bruce D."/>
            <person name="Goodwin L."/>
            <person name="Pitluck S."/>
            <person name="Peters L."/>
            <person name="Ovchinnikova G."/>
            <person name="Teshima H."/>
            <person name="Kyrpides N."/>
            <person name="Mavromatis K."/>
            <person name="Ivanova N."/>
            <person name="Brettin T."/>
            <person name="Detter J.C."/>
            <person name="Han C."/>
            <person name="Larimer F."/>
            <person name="Land M."/>
            <person name="Hauser L."/>
            <person name="Markowitz V."/>
            <person name="Cheng J.-F."/>
            <person name="Hugenholtz P."/>
            <person name="Woyke T."/>
            <person name="Wu D."/>
            <person name="Brambilla E."/>
            <person name="Klenk H.-P."/>
            <person name="Eisen J.A."/>
        </authorList>
    </citation>
    <scope>NUCLEOTIDE SEQUENCE [LARGE SCALE GENOMIC DNA]</scope>
    <source>
        <strain evidence="2">DSM 17526 / LMG 23754 / KMM 6221</strain>
    </source>
</reference>
<protein>
    <submittedName>
        <fullName evidence="1">RHS repeat-associated core domain protein</fullName>
    </submittedName>
</protein>
<dbReference type="PANTHER" id="PTHR32305">
    <property type="match status" value="1"/>
</dbReference>
<evidence type="ECO:0000313" key="1">
    <source>
        <dbReference type="EMBL" id="AGA78217.1"/>
    </source>
</evidence>
<dbReference type="OrthoDB" id="667524at2"/>
<evidence type="ECO:0000313" key="2">
    <source>
        <dbReference type="Proteomes" id="UP000010796"/>
    </source>
</evidence>
<organism evidence="1 2">
    <name type="scientific">Echinicola vietnamensis (strain DSM 17526 / LMG 23754 / KMM 6221)</name>
    <dbReference type="NCBI Taxonomy" id="926556"/>
    <lineage>
        <taxon>Bacteria</taxon>
        <taxon>Pseudomonadati</taxon>
        <taxon>Bacteroidota</taxon>
        <taxon>Cytophagia</taxon>
        <taxon>Cytophagales</taxon>
        <taxon>Cyclobacteriaceae</taxon>
        <taxon>Echinicola</taxon>
    </lineage>
</organism>
<dbReference type="KEGG" id="evi:Echvi_1963"/>
<dbReference type="PANTHER" id="PTHR32305:SF15">
    <property type="entry name" value="PROTEIN RHSA-RELATED"/>
    <property type="match status" value="1"/>
</dbReference>
<dbReference type="Proteomes" id="UP000010796">
    <property type="component" value="Chromosome"/>
</dbReference>
<dbReference type="EMBL" id="CP003346">
    <property type="protein sequence ID" value="AGA78217.1"/>
    <property type="molecule type" value="Genomic_DNA"/>
</dbReference>
<dbReference type="AlphaFoldDB" id="L0FY43"/>
<name>L0FY43_ECHVK</name>